<gene>
    <name evidence="1" type="ORF">CIPAW_12G079200</name>
</gene>
<protein>
    <submittedName>
        <fullName evidence="1">Uncharacterized protein</fullName>
    </submittedName>
</protein>
<dbReference type="EMBL" id="CM031820">
    <property type="protein sequence ID" value="KAG6633878.1"/>
    <property type="molecule type" value="Genomic_DNA"/>
</dbReference>
<organism evidence="1 2">
    <name type="scientific">Carya illinoinensis</name>
    <name type="common">Pecan</name>
    <dbReference type="NCBI Taxonomy" id="32201"/>
    <lineage>
        <taxon>Eukaryota</taxon>
        <taxon>Viridiplantae</taxon>
        <taxon>Streptophyta</taxon>
        <taxon>Embryophyta</taxon>
        <taxon>Tracheophyta</taxon>
        <taxon>Spermatophyta</taxon>
        <taxon>Magnoliopsida</taxon>
        <taxon>eudicotyledons</taxon>
        <taxon>Gunneridae</taxon>
        <taxon>Pentapetalae</taxon>
        <taxon>rosids</taxon>
        <taxon>fabids</taxon>
        <taxon>Fagales</taxon>
        <taxon>Juglandaceae</taxon>
        <taxon>Carya</taxon>
    </lineage>
</organism>
<reference evidence="1" key="1">
    <citation type="submission" date="2020-12" db="EMBL/GenBank/DDBJ databases">
        <title>WGS assembly of Carya illinoinensis cv. Pawnee.</title>
        <authorList>
            <person name="Platts A."/>
            <person name="Shu S."/>
            <person name="Wright S."/>
            <person name="Barry K."/>
            <person name="Edger P."/>
            <person name="Pires J.C."/>
            <person name="Schmutz J."/>
        </authorList>
    </citation>
    <scope>NUCLEOTIDE SEQUENCE</scope>
    <source>
        <tissue evidence="1">Leaf</tissue>
    </source>
</reference>
<proteinExistence type="predicted"/>
<dbReference type="Proteomes" id="UP000811609">
    <property type="component" value="Chromosome 12"/>
</dbReference>
<accession>A0A8T1NUP5</accession>
<keyword evidence="2" id="KW-1185">Reference proteome</keyword>
<evidence type="ECO:0000313" key="2">
    <source>
        <dbReference type="Proteomes" id="UP000811609"/>
    </source>
</evidence>
<dbReference type="AlphaFoldDB" id="A0A8T1NUP5"/>
<comment type="caution">
    <text evidence="1">The sequence shown here is derived from an EMBL/GenBank/DDBJ whole genome shotgun (WGS) entry which is preliminary data.</text>
</comment>
<evidence type="ECO:0000313" key="1">
    <source>
        <dbReference type="EMBL" id="KAG6633878.1"/>
    </source>
</evidence>
<name>A0A8T1NUP5_CARIL</name>
<sequence length="44" mass="5152">MLLTHILAGFLIYFPGYFGGLENPRVSLLDRHVLMLLESWRYAQ</sequence>